<protein>
    <submittedName>
        <fullName evidence="1">Uncharacterized protein</fullName>
    </submittedName>
</protein>
<name>A0A8J7BWI0_9CYAN</name>
<sequence>MGWLSEISLKAREAEVLLGQRAPSPVRRWYPTAFPDLEYSQIQVFLQYREVAQKLGVNLKNKLLLDTINGHPHRIEDAFLCLLEYSDKLEDGDHATNFLRKAFIEGWKPRKFQSFEQARKAIPWL</sequence>
<keyword evidence="2" id="KW-1185">Reference proteome</keyword>
<reference evidence="1" key="1">
    <citation type="submission" date="2020-09" db="EMBL/GenBank/DDBJ databases">
        <title>Iningainema tapete sp. nov. (Scytonemataceae, Cyanobacteria) from greenhouses in central Florida (USA) produces two types of nodularin with biosynthetic potential for microcystin-LR and anabaenopeptins.</title>
        <authorList>
            <person name="Berthold D.E."/>
            <person name="Lefler F.W."/>
            <person name="Huang I.-S."/>
            <person name="Abdulla H."/>
            <person name="Zimba P.V."/>
            <person name="Laughinghouse H.D. IV."/>
        </authorList>
    </citation>
    <scope>NUCLEOTIDE SEQUENCE</scope>
    <source>
        <strain evidence="1">BLCCT55</strain>
    </source>
</reference>
<dbReference type="EMBL" id="JACXAE010000011">
    <property type="protein sequence ID" value="MBD2770988.1"/>
    <property type="molecule type" value="Genomic_DNA"/>
</dbReference>
<evidence type="ECO:0000313" key="2">
    <source>
        <dbReference type="Proteomes" id="UP000629098"/>
    </source>
</evidence>
<proteinExistence type="predicted"/>
<organism evidence="1 2">
    <name type="scientific">Iningainema tapete BLCC-T55</name>
    <dbReference type="NCBI Taxonomy" id="2748662"/>
    <lineage>
        <taxon>Bacteria</taxon>
        <taxon>Bacillati</taxon>
        <taxon>Cyanobacteriota</taxon>
        <taxon>Cyanophyceae</taxon>
        <taxon>Nostocales</taxon>
        <taxon>Scytonemataceae</taxon>
        <taxon>Iningainema tapete</taxon>
    </lineage>
</organism>
<comment type="caution">
    <text evidence="1">The sequence shown here is derived from an EMBL/GenBank/DDBJ whole genome shotgun (WGS) entry which is preliminary data.</text>
</comment>
<dbReference type="AlphaFoldDB" id="A0A8J7BWI0"/>
<accession>A0A8J7BWI0</accession>
<evidence type="ECO:0000313" key="1">
    <source>
        <dbReference type="EMBL" id="MBD2770988.1"/>
    </source>
</evidence>
<dbReference type="RefSeq" id="WP_190825285.1">
    <property type="nucleotide sequence ID" value="NZ_CAWPPI010000011.1"/>
</dbReference>
<gene>
    <name evidence="1" type="ORF">ICL16_02320</name>
</gene>
<dbReference type="Proteomes" id="UP000629098">
    <property type="component" value="Unassembled WGS sequence"/>
</dbReference>